<dbReference type="EMBL" id="QDEB01049234">
    <property type="protein sequence ID" value="RZC37807.1"/>
    <property type="molecule type" value="Genomic_DNA"/>
</dbReference>
<comment type="caution">
    <text evidence="2">The sequence shown here is derived from an EMBL/GenBank/DDBJ whole genome shotgun (WGS) entry which is preliminary data.</text>
</comment>
<keyword evidence="3" id="KW-1185">Reference proteome</keyword>
<gene>
    <name evidence="2" type="ORF">BDFB_006368</name>
</gene>
<accession>A0A482VZQ2</accession>
<feature type="signal peptide" evidence="1">
    <location>
        <begin position="1"/>
        <end position="22"/>
    </location>
</feature>
<evidence type="ECO:0000313" key="3">
    <source>
        <dbReference type="Proteomes" id="UP000292052"/>
    </source>
</evidence>
<dbReference type="Proteomes" id="UP000292052">
    <property type="component" value="Unassembled WGS sequence"/>
</dbReference>
<evidence type="ECO:0000313" key="2">
    <source>
        <dbReference type="EMBL" id="RZC37807.1"/>
    </source>
</evidence>
<dbReference type="OrthoDB" id="75169at2759"/>
<proteinExistence type="predicted"/>
<sequence>MPKLTALLIIVLTTAILQQCSALKCYVCDPSCEVSKATSKPCGAVLTANQEAFCTKEHPKDKESSKAVRGCAIVNKGGRPPCFQNQKCSVCNNGDLCNAAPSVGANHASVGVVTAFFAMKLLY</sequence>
<name>A0A482VZQ2_ASBVE</name>
<feature type="chain" id="PRO_5019837087" evidence="1">
    <location>
        <begin position="23"/>
        <end position="123"/>
    </location>
</feature>
<organism evidence="2 3">
    <name type="scientific">Asbolus verrucosus</name>
    <name type="common">Desert ironclad beetle</name>
    <dbReference type="NCBI Taxonomy" id="1661398"/>
    <lineage>
        <taxon>Eukaryota</taxon>
        <taxon>Metazoa</taxon>
        <taxon>Ecdysozoa</taxon>
        <taxon>Arthropoda</taxon>
        <taxon>Hexapoda</taxon>
        <taxon>Insecta</taxon>
        <taxon>Pterygota</taxon>
        <taxon>Neoptera</taxon>
        <taxon>Endopterygota</taxon>
        <taxon>Coleoptera</taxon>
        <taxon>Polyphaga</taxon>
        <taxon>Cucujiformia</taxon>
        <taxon>Tenebrionidae</taxon>
        <taxon>Pimeliinae</taxon>
        <taxon>Asbolus</taxon>
    </lineage>
</organism>
<keyword evidence="1" id="KW-0732">Signal</keyword>
<protein>
    <submittedName>
        <fullName evidence="2">Uncharacterized protein</fullName>
    </submittedName>
</protein>
<reference evidence="2 3" key="1">
    <citation type="submission" date="2017-03" db="EMBL/GenBank/DDBJ databases">
        <title>Genome of the blue death feigning beetle - Asbolus verrucosus.</title>
        <authorList>
            <person name="Rider S.D."/>
        </authorList>
    </citation>
    <scope>NUCLEOTIDE SEQUENCE [LARGE SCALE GENOMIC DNA]</scope>
    <source>
        <strain evidence="2">Butters</strain>
        <tissue evidence="2">Head and leg muscle</tissue>
    </source>
</reference>
<dbReference type="AlphaFoldDB" id="A0A482VZQ2"/>
<evidence type="ECO:0000256" key="1">
    <source>
        <dbReference type="SAM" id="SignalP"/>
    </source>
</evidence>